<reference evidence="1 2" key="1">
    <citation type="journal article" date="2020" name="Genomics">
        <title>Complete, high-quality genomes from long-read metagenomic sequencing of two wolf lichen thalli reveals enigmatic genome architecture.</title>
        <authorList>
            <person name="McKenzie S.K."/>
            <person name="Walston R.F."/>
            <person name="Allen J.L."/>
        </authorList>
    </citation>
    <scope>NUCLEOTIDE SEQUENCE [LARGE SCALE GENOMIC DNA]</scope>
    <source>
        <strain evidence="1">WasteWater2</strain>
    </source>
</reference>
<dbReference type="OrthoDB" id="448427at2759"/>
<keyword evidence="2" id="KW-1185">Reference proteome</keyword>
<sequence length="100" mass="11058">MAPRMVHLPHGQIITVSSVSAGLSFKANDLNIHHSIFPPGWTIILETVDGNDDNNGIRSPPDAGEQLYGLVKHPSKRYETPTLHDHSLIYPLSQIQAIRI</sequence>
<evidence type="ECO:0000313" key="2">
    <source>
        <dbReference type="Proteomes" id="UP000578531"/>
    </source>
</evidence>
<evidence type="ECO:0000313" key="1">
    <source>
        <dbReference type="EMBL" id="KAF6241303.1"/>
    </source>
</evidence>
<dbReference type="Proteomes" id="UP000578531">
    <property type="component" value="Unassembled WGS sequence"/>
</dbReference>
<dbReference type="EMBL" id="JACCJC010000001">
    <property type="protein sequence ID" value="KAF6241303.1"/>
    <property type="molecule type" value="Genomic_DNA"/>
</dbReference>
<organism evidence="1 2">
    <name type="scientific">Letharia columbiana</name>
    <dbReference type="NCBI Taxonomy" id="112416"/>
    <lineage>
        <taxon>Eukaryota</taxon>
        <taxon>Fungi</taxon>
        <taxon>Dikarya</taxon>
        <taxon>Ascomycota</taxon>
        <taxon>Pezizomycotina</taxon>
        <taxon>Lecanoromycetes</taxon>
        <taxon>OSLEUM clade</taxon>
        <taxon>Lecanoromycetidae</taxon>
        <taxon>Lecanorales</taxon>
        <taxon>Lecanorineae</taxon>
        <taxon>Parmeliaceae</taxon>
        <taxon>Letharia</taxon>
    </lineage>
</organism>
<dbReference type="GeneID" id="59281693"/>
<gene>
    <name evidence="1" type="ORF">HO173_000013</name>
</gene>
<dbReference type="RefSeq" id="XP_037170543.1">
    <property type="nucleotide sequence ID" value="XM_037301964.1"/>
</dbReference>
<proteinExistence type="predicted"/>
<name>A0A8H6LA07_9LECA</name>
<dbReference type="AlphaFoldDB" id="A0A8H6LA07"/>
<comment type="caution">
    <text evidence="1">The sequence shown here is derived from an EMBL/GenBank/DDBJ whole genome shotgun (WGS) entry which is preliminary data.</text>
</comment>
<accession>A0A8H6LA07</accession>
<protein>
    <submittedName>
        <fullName evidence="1">Uncharacterized protein</fullName>
    </submittedName>
</protein>